<evidence type="ECO:0000313" key="14">
    <source>
        <dbReference type="Proteomes" id="UP001055868"/>
    </source>
</evidence>
<dbReference type="InterPro" id="IPR024909">
    <property type="entry name" value="Cys-tRNA/MSH_ligase"/>
</dbReference>
<dbReference type="InterPro" id="IPR017812">
    <property type="entry name" value="Mycothiol_ligase_MshC"/>
</dbReference>
<feature type="binding site" evidence="10">
    <location>
        <begin position="83"/>
        <end position="85"/>
    </location>
    <ligand>
        <name>L-cysteinyl-5'-AMP</name>
        <dbReference type="ChEBI" id="CHEBI:144924"/>
    </ligand>
</feature>
<comment type="subunit">
    <text evidence="3 10">Monomer.</text>
</comment>
<protein>
    <recommendedName>
        <fullName evidence="10">L-cysteine:1D-myo-inositol 2-amino-2-deoxy-alpha-D-glucopyranoside ligase</fullName>
        <shortName evidence="10">L-Cys:GlcN-Ins ligase</shortName>
        <ecNumber evidence="10">6.3.1.13</ecNumber>
    </recommendedName>
    <alternativeName>
        <fullName evidence="10">Mycothiol ligase</fullName>
        <shortName evidence="10">MSH ligase</shortName>
    </alternativeName>
</protein>
<dbReference type="EMBL" id="CP097218">
    <property type="protein sequence ID" value="UQN30739.1"/>
    <property type="molecule type" value="Genomic_DNA"/>
</dbReference>
<comment type="function">
    <text evidence="1 10">Catalyzes the ATP-dependent condensation of GlcN-Ins and L-cysteine to form L-Cys-GlcN-Ins.</text>
</comment>
<comment type="cofactor">
    <cofactor evidence="10">
        <name>Zn(2+)</name>
        <dbReference type="ChEBI" id="CHEBI:29105"/>
    </cofactor>
    <text evidence="10">Binds 1 zinc ion per subunit.</text>
</comment>
<evidence type="ECO:0000256" key="3">
    <source>
        <dbReference type="ARBA" id="ARBA00011245"/>
    </source>
</evidence>
<keyword evidence="8 10" id="KW-0067">ATP-binding</keyword>
<gene>
    <name evidence="10 13" type="primary">mshC</name>
    <name evidence="13" type="ORF">M4486_05405</name>
</gene>
<evidence type="ECO:0000256" key="8">
    <source>
        <dbReference type="ARBA" id="ARBA00022840"/>
    </source>
</evidence>
<evidence type="ECO:0000256" key="2">
    <source>
        <dbReference type="ARBA" id="ARBA00007723"/>
    </source>
</evidence>
<evidence type="ECO:0000256" key="11">
    <source>
        <dbReference type="SAM" id="MobiDB-lite"/>
    </source>
</evidence>
<dbReference type="Pfam" id="PF01406">
    <property type="entry name" value="tRNA-synt_1e"/>
    <property type="match status" value="1"/>
</dbReference>
<feature type="region of interest" description="Disordered" evidence="11">
    <location>
        <begin position="407"/>
        <end position="434"/>
    </location>
</feature>
<dbReference type="NCBIfam" id="TIGR03447">
    <property type="entry name" value="mycothiol_MshC"/>
    <property type="match status" value="1"/>
</dbReference>
<dbReference type="PANTHER" id="PTHR10890:SF3">
    <property type="entry name" value="CYSTEINE--TRNA LIGASE, CYTOPLASMIC"/>
    <property type="match status" value="1"/>
</dbReference>
<evidence type="ECO:0000256" key="9">
    <source>
        <dbReference type="ARBA" id="ARBA00048350"/>
    </source>
</evidence>
<evidence type="ECO:0000256" key="10">
    <source>
        <dbReference type="HAMAP-Rule" id="MF_01697"/>
    </source>
</evidence>
<name>A0ABY4NBH4_9MICO</name>
<feature type="domain" description="tRNA synthetases class I catalytic" evidence="12">
    <location>
        <begin position="34"/>
        <end position="340"/>
    </location>
</feature>
<organism evidence="13 14">
    <name type="scientific">Brachybacterium kimchii</name>
    <dbReference type="NCBI Taxonomy" id="2942909"/>
    <lineage>
        <taxon>Bacteria</taxon>
        <taxon>Bacillati</taxon>
        <taxon>Actinomycetota</taxon>
        <taxon>Actinomycetes</taxon>
        <taxon>Micrococcales</taxon>
        <taxon>Dermabacteraceae</taxon>
        <taxon>Brachybacterium</taxon>
    </lineage>
</organism>
<feature type="short sequence motif" description="'ERGGDP' region" evidence="10">
    <location>
        <begin position="191"/>
        <end position="196"/>
    </location>
</feature>
<dbReference type="InterPro" id="IPR014729">
    <property type="entry name" value="Rossmann-like_a/b/a_fold"/>
</dbReference>
<feature type="short sequence motif" description="'HIGH' region" evidence="10">
    <location>
        <begin position="47"/>
        <end position="57"/>
    </location>
</feature>
<keyword evidence="4 10" id="KW-0436">Ligase</keyword>
<feature type="binding site" evidence="10">
    <location>
        <position position="236"/>
    </location>
    <ligand>
        <name>Zn(2+)</name>
        <dbReference type="ChEBI" id="CHEBI:29105"/>
    </ligand>
</feature>
<dbReference type="PANTHER" id="PTHR10890">
    <property type="entry name" value="CYSTEINYL-TRNA SYNTHETASE"/>
    <property type="match status" value="1"/>
</dbReference>
<dbReference type="Proteomes" id="UP001055868">
    <property type="component" value="Chromosome"/>
</dbReference>
<feature type="compositionally biased region" description="Low complexity" evidence="11">
    <location>
        <begin position="407"/>
        <end position="419"/>
    </location>
</feature>
<feature type="binding site" evidence="10">
    <location>
        <begin position="254"/>
        <end position="256"/>
    </location>
    <ligand>
        <name>L-cysteinyl-5'-AMP</name>
        <dbReference type="ChEBI" id="CHEBI:144924"/>
    </ligand>
</feature>
<evidence type="ECO:0000256" key="5">
    <source>
        <dbReference type="ARBA" id="ARBA00022723"/>
    </source>
</evidence>
<feature type="binding site" evidence="10">
    <location>
        <begin position="45"/>
        <end position="48"/>
    </location>
    <ligand>
        <name>L-cysteinyl-5'-AMP</name>
        <dbReference type="ChEBI" id="CHEBI:144924"/>
    </ligand>
</feature>
<feature type="binding site" evidence="10">
    <location>
        <position position="232"/>
    </location>
    <ligand>
        <name>L-cysteinyl-5'-AMP</name>
        <dbReference type="ChEBI" id="CHEBI:144924"/>
    </ligand>
</feature>
<dbReference type="HAMAP" id="MF_01697">
    <property type="entry name" value="MshC"/>
    <property type="match status" value="1"/>
</dbReference>
<feature type="binding site" evidence="10">
    <location>
        <position position="261"/>
    </location>
    <ligand>
        <name>Zn(2+)</name>
        <dbReference type="ChEBI" id="CHEBI:29105"/>
    </ligand>
</feature>
<evidence type="ECO:0000259" key="12">
    <source>
        <dbReference type="Pfam" id="PF01406"/>
    </source>
</evidence>
<comment type="similarity">
    <text evidence="2 10">Belongs to the class-I aminoacyl-tRNA synthetase family. MshC subfamily.</text>
</comment>
<dbReference type="SUPFAM" id="SSF52374">
    <property type="entry name" value="Nucleotidylyl transferase"/>
    <property type="match status" value="1"/>
</dbReference>
<dbReference type="RefSeq" id="WP_249480152.1">
    <property type="nucleotide sequence ID" value="NZ_CP097218.1"/>
</dbReference>
<keyword evidence="7 10" id="KW-0862">Zinc</keyword>
<dbReference type="GO" id="GO:0035446">
    <property type="term" value="F:cysteine-glucosaminylinositol ligase activity"/>
    <property type="evidence" value="ECO:0007669"/>
    <property type="project" value="UniProtKB-EC"/>
</dbReference>
<comment type="catalytic activity">
    <reaction evidence="9 10">
        <text>1D-myo-inositol 2-amino-2-deoxy-alpha-D-glucopyranoside + L-cysteine + ATP = 1D-myo-inositol 2-(L-cysteinylamino)-2-deoxy-alpha-D-glucopyranoside + AMP + diphosphate + H(+)</text>
        <dbReference type="Rhea" id="RHEA:26176"/>
        <dbReference type="ChEBI" id="CHEBI:15378"/>
        <dbReference type="ChEBI" id="CHEBI:30616"/>
        <dbReference type="ChEBI" id="CHEBI:33019"/>
        <dbReference type="ChEBI" id="CHEBI:35235"/>
        <dbReference type="ChEBI" id="CHEBI:58886"/>
        <dbReference type="ChEBI" id="CHEBI:58887"/>
        <dbReference type="ChEBI" id="CHEBI:456215"/>
        <dbReference type="EC" id="6.3.1.13"/>
    </reaction>
</comment>
<feature type="binding site" evidence="10">
    <location>
        <position position="60"/>
    </location>
    <ligand>
        <name>L-cysteinyl-5'-AMP</name>
        <dbReference type="ChEBI" id="CHEBI:144924"/>
    </ligand>
</feature>
<reference evidence="13" key="1">
    <citation type="submission" date="2022-05" db="EMBL/GenBank/DDBJ databases">
        <title>Genomic analysis of Brachybacterium sp. CBA3104.</title>
        <authorList>
            <person name="Roh S.W."/>
            <person name="Kim Y.B."/>
            <person name="Kim Y."/>
        </authorList>
    </citation>
    <scope>NUCLEOTIDE SEQUENCE</scope>
    <source>
        <strain evidence="13">CBA3104</strain>
    </source>
</reference>
<dbReference type="EC" id="6.3.1.13" evidence="10"/>
<evidence type="ECO:0000256" key="6">
    <source>
        <dbReference type="ARBA" id="ARBA00022741"/>
    </source>
</evidence>
<dbReference type="Gene3D" id="1.20.120.640">
    <property type="entry name" value="Anticodon-binding domain of a subclass of class I aminoacyl-tRNA synthetases"/>
    <property type="match status" value="1"/>
</dbReference>
<evidence type="ECO:0000256" key="1">
    <source>
        <dbReference type="ARBA" id="ARBA00003679"/>
    </source>
</evidence>
<proteinExistence type="inferred from homology"/>
<evidence type="ECO:0000256" key="7">
    <source>
        <dbReference type="ARBA" id="ARBA00022833"/>
    </source>
</evidence>
<feature type="binding site" evidence="10">
    <location>
        <position position="45"/>
    </location>
    <ligand>
        <name>Zn(2+)</name>
        <dbReference type="ChEBI" id="CHEBI:29105"/>
    </ligand>
</feature>
<keyword evidence="14" id="KW-1185">Reference proteome</keyword>
<keyword evidence="5 10" id="KW-0479">Metal-binding</keyword>
<feature type="binding site" evidence="10">
    <location>
        <position position="286"/>
    </location>
    <ligand>
        <name>L-cysteinyl-5'-AMP</name>
        <dbReference type="ChEBI" id="CHEBI:144924"/>
    </ligand>
</feature>
<evidence type="ECO:0000256" key="4">
    <source>
        <dbReference type="ARBA" id="ARBA00022598"/>
    </source>
</evidence>
<evidence type="ECO:0000313" key="13">
    <source>
        <dbReference type="EMBL" id="UQN30739.1"/>
    </source>
</evidence>
<dbReference type="PRINTS" id="PR00983">
    <property type="entry name" value="TRNASYNTHCYS"/>
</dbReference>
<dbReference type="InterPro" id="IPR032678">
    <property type="entry name" value="tRNA-synt_1_cat_dom"/>
</dbReference>
<sequence length="447" mass="48641">MRSWNSPLISPLPASGLPPRLHDSRTGRIEPVPVLTPGRARLYVCGITPYDATHLGHAATYHAADLMRRAFLDQGLEVELAQNVTDVDDPLLERADRDGIDWRDLAQRETDLFREDMAHLRILAPQTYRSVSESMDGIIGLVDEIRRAGRAYQVPTPDAAGEDWYLDLAMDGSLGAVCGWSEEQMLEVFADRGGDPERPGKRGIFDPLLWRAEREGEPAWDAGELGRGRPGWHVECVCISRDALGLPVDVQTGGRDLVFPHHDMCAAHATALGRPFAGVYPHTGMVAYEGEKMSKSLGNLVFVSKLVEAGTDPMAIRLVLMAHHYRSDWEWTDAELAAAEERLAAYRAAAARDAERSGSAADGEAESPRTEIVAALRHALREDLDTPTALAVLDDWAAGRPLDARLAAPAEDAEAAPARSADEGDRASEQPSDVPAALDALFGIVLD</sequence>
<feature type="short sequence motif" description="'KMSKS' region" evidence="10">
    <location>
        <begin position="292"/>
        <end position="296"/>
    </location>
</feature>
<keyword evidence="6 10" id="KW-0547">Nucleotide-binding</keyword>
<accession>A0ABY4NBH4</accession>
<dbReference type="Gene3D" id="3.40.50.620">
    <property type="entry name" value="HUPs"/>
    <property type="match status" value="1"/>
</dbReference>